<evidence type="ECO:0008006" key="4">
    <source>
        <dbReference type="Google" id="ProtNLM"/>
    </source>
</evidence>
<keyword evidence="1" id="KW-0812">Transmembrane</keyword>
<dbReference type="Gene3D" id="3.30.70.2330">
    <property type="match status" value="1"/>
</dbReference>
<proteinExistence type="predicted"/>
<dbReference type="Proteomes" id="UP000514720">
    <property type="component" value="Chromosome"/>
</dbReference>
<dbReference type="EMBL" id="CP048914">
    <property type="protein sequence ID" value="QMS85103.1"/>
    <property type="molecule type" value="Genomic_DNA"/>
</dbReference>
<dbReference type="AlphaFoldDB" id="A0A7L7KQV2"/>
<dbReference type="RefSeq" id="WP_258876875.1">
    <property type="nucleotide sequence ID" value="NZ_CP048914.1"/>
</dbReference>
<gene>
    <name evidence="2" type="ORF">G4Z02_04880</name>
</gene>
<evidence type="ECO:0000256" key="1">
    <source>
        <dbReference type="SAM" id="Phobius"/>
    </source>
</evidence>
<accession>A0A7L7KQV2</accession>
<dbReference type="KEGG" id="xcl:G4Z02_04880"/>
<evidence type="ECO:0000313" key="3">
    <source>
        <dbReference type="Proteomes" id="UP000514720"/>
    </source>
</evidence>
<name>A0A7L7KQV2_9MOLU</name>
<protein>
    <recommendedName>
        <fullName evidence="4">HIRAN domain-containing protein</fullName>
    </recommendedName>
</protein>
<keyword evidence="3" id="KW-1185">Reference proteome</keyword>
<sequence>MNKYFLSQPEHIQKRIKLITWIVFGLSIVVFYTTSENNNLTVLNSILSLLILGTFILGILMHNWTKKRDNPVEESSSDIGFLTQDIDYKEEFPIYLQGCILKWAYNVNLAFPQNFSAIQVGESENLTLDEELDNEYDPEAVQVFKGDKLLGYLYKGNIKDMVKKYFFKQKGYKPAMIVNKVDEENERIEISLAFYKEIDLETNPAVIKIKTSINNSYDREERDTRIDALEDLEVNDLLTVEEDFEYGYLLYTKDYREVGRLSESVEEKIDEFMSSNQGYVFCLVSSVKLDEEGNIKIRINVYLVKKF</sequence>
<keyword evidence="1" id="KW-0472">Membrane</keyword>
<feature type="transmembrane region" description="Helical" evidence="1">
    <location>
        <begin position="40"/>
        <end position="60"/>
    </location>
</feature>
<feature type="transmembrane region" description="Helical" evidence="1">
    <location>
        <begin position="16"/>
        <end position="34"/>
    </location>
</feature>
<evidence type="ECO:0000313" key="2">
    <source>
        <dbReference type="EMBL" id="QMS85103.1"/>
    </source>
</evidence>
<organism evidence="2 3">
    <name type="scientific">Candidatus Xianfuyuplasma coldseepsis</name>
    <dbReference type="NCBI Taxonomy" id="2782163"/>
    <lineage>
        <taxon>Bacteria</taxon>
        <taxon>Bacillati</taxon>
        <taxon>Mycoplasmatota</taxon>
        <taxon>Mollicutes</taxon>
        <taxon>Candidatus Izemoplasmatales</taxon>
        <taxon>Candidatus Izemoplasmataceae</taxon>
        <taxon>Candidatus Xianfuyuplasma</taxon>
    </lineage>
</organism>
<keyword evidence="1" id="KW-1133">Transmembrane helix</keyword>
<reference evidence="2 3" key="1">
    <citation type="submission" date="2020-02" db="EMBL/GenBank/DDBJ databases">
        <authorList>
            <person name="Zheng R.K."/>
            <person name="Sun C.M."/>
        </authorList>
    </citation>
    <scope>NUCLEOTIDE SEQUENCE [LARGE SCALE GENOMIC DNA]</scope>
    <source>
        <strain evidence="3">zrk13</strain>
    </source>
</reference>